<evidence type="ECO:0000313" key="5">
    <source>
        <dbReference type="Proteomes" id="UP000002051"/>
    </source>
</evidence>
<reference evidence="2 5" key="1">
    <citation type="journal article" date="2011" name="Nature">
        <title>The Medicago genome provides insight into the evolution of rhizobial symbioses.</title>
        <authorList>
            <person name="Young N.D."/>
            <person name="Debelle F."/>
            <person name="Oldroyd G.E."/>
            <person name="Geurts R."/>
            <person name="Cannon S.B."/>
            <person name="Udvardi M.K."/>
            <person name="Benedito V.A."/>
            <person name="Mayer K.F."/>
            <person name="Gouzy J."/>
            <person name="Schoof H."/>
            <person name="Van de Peer Y."/>
            <person name="Proost S."/>
            <person name="Cook D.R."/>
            <person name="Meyers B.C."/>
            <person name="Spannagl M."/>
            <person name="Cheung F."/>
            <person name="De Mita S."/>
            <person name="Krishnakumar V."/>
            <person name="Gundlach H."/>
            <person name="Zhou S."/>
            <person name="Mudge J."/>
            <person name="Bharti A.K."/>
            <person name="Murray J.D."/>
            <person name="Naoumkina M.A."/>
            <person name="Rosen B."/>
            <person name="Silverstein K.A."/>
            <person name="Tang H."/>
            <person name="Rombauts S."/>
            <person name="Zhao P.X."/>
            <person name="Zhou P."/>
            <person name="Barbe V."/>
            <person name="Bardou P."/>
            <person name="Bechner M."/>
            <person name="Bellec A."/>
            <person name="Berger A."/>
            <person name="Berges H."/>
            <person name="Bidwell S."/>
            <person name="Bisseling T."/>
            <person name="Choisne N."/>
            <person name="Couloux A."/>
            <person name="Denny R."/>
            <person name="Deshpande S."/>
            <person name="Dai X."/>
            <person name="Doyle J.J."/>
            <person name="Dudez A.M."/>
            <person name="Farmer A.D."/>
            <person name="Fouteau S."/>
            <person name="Franken C."/>
            <person name="Gibelin C."/>
            <person name="Gish J."/>
            <person name="Goldstein S."/>
            <person name="Gonzalez A.J."/>
            <person name="Green P.J."/>
            <person name="Hallab A."/>
            <person name="Hartog M."/>
            <person name="Hua A."/>
            <person name="Humphray S.J."/>
            <person name="Jeong D.H."/>
            <person name="Jing Y."/>
            <person name="Jocker A."/>
            <person name="Kenton S.M."/>
            <person name="Kim D.J."/>
            <person name="Klee K."/>
            <person name="Lai H."/>
            <person name="Lang C."/>
            <person name="Lin S."/>
            <person name="Macmil S.L."/>
            <person name="Magdelenat G."/>
            <person name="Matthews L."/>
            <person name="McCorrison J."/>
            <person name="Monaghan E.L."/>
            <person name="Mun J.H."/>
            <person name="Najar F.Z."/>
            <person name="Nicholson C."/>
            <person name="Noirot C."/>
            <person name="O'Bleness M."/>
            <person name="Paule C.R."/>
            <person name="Poulain J."/>
            <person name="Prion F."/>
            <person name="Qin B."/>
            <person name="Qu C."/>
            <person name="Retzel E.F."/>
            <person name="Riddle C."/>
            <person name="Sallet E."/>
            <person name="Samain S."/>
            <person name="Samson N."/>
            <person name="Sanders I."/>
            <person name="Saurat O."/>
            <person name="Scarpelli C."/>
            <person name="Schiex T."/>
            <person name="Segurens B."/>
            <person name="Severin A.J."/>
            <person name="Sherrier D.J."/>
            <person name="Shi R."/>
            <person name="Sims S."/>
            <person name="Singer S.R."/>
            <person name="Sinharoy S."/>
            <person name="Sterck L."/>
            <person name="Viollet A."/>
            <person name="Wang B.B."/>
            <person name="Wang K."/>
            <person name="Wang M."/>
            <person name="Wang X."/>
            <person name="Warfsmann J."/>
            <person name="Weissenbach J."/>
            <person name="White D.D."/>
            <person name="White J.D."/>
            <person name="Wiley G.B."/>
            <person name="Wincker P."/>
            <person name="Xing Y."/>
            <person name="Yang L."/>
            <person name="Yao Z."/>
            <person name="Ying F."/>
            <person name="Zhai J."/>
            <person name="Zhou L."/>
            <person name="Zuber A."/>
            <person name="Denarie J."/>
            <person name="Dixon R.A."/>
            <person name="May G.D."/>
            <person name="Schwartz D.C."/>
            <person name="Rogers J."/>
            <person name="Quetier F."/>
            <person name="Town C.D."/>
            <person name="Roe B.A."/>
        </authorList>
    </citation>
    <scope>NUCLEOTIDE SEQUENCE [LARGE SCALE GENOMIC DNA]</scope>
    <source>
        <strain evidence="2">A17</strain>
        <strain evidence="4 5">cv. Jemalong A17</strain>
    </source>
</reference>
<evidence type="ECO:0000313" key="4">
    <source>
        <dbReference type="EnsemblPlants" id="KEH23144"/>
    </source>
</evidence>
<dbReference type="Proteomes" id="UP000265566">
    <property type="component" value="Chromosome 7"/>
</dbReference>
<evidence type="ECO:0000313" key="2">
    <source>
        <dbReference type="EMBL" id="KEH23144.1"/>
    </source>
</evidence>
<keyword evidence="1 2" id="KW-0812">Transmembrane</keyword>
<feature type="transmembrane region" description="Helical" evidence="1">
    <location>
        <begin position="20"/>
        <end position="39"/>
    </location>
</feature>
<dbReference type="EnsemblPlants" id="KEH23144">
    <property type="protein sequence ID" value="KEH23144"/>
    <property type="gene ID" value="MTR_7g067020"/>
</dbReference>
<dbReference type="Gramene" id="rna40877">
    <property type="protein sequence ID" value="RHN46395.1"/>
    <property type="gene ID" value="gene40877"/>
</dbReference>
<name>A0A072U031_MEDTR</name>
<gene>
    <name evidence="2" type="ordered locus">MTR_7g067020</name>
    <name evidence="3" type="ORF">MtrunA17_Chr7g0241751</name>
</gene>
<evidence type="ECO:0000313" key="6">
    <source>
        <dbReference type="Proteomes" id="UP000265566"/>
    </source>
</evidence>
<dbReference type="Proteomes" id="UP000002051">
    <property type="component" value="Unassembled WGS sequence"/>
</dbReference>
<keyword evidence="5" id="KW-1185">Reference proteome</keyword>
<sequence length="109" mass="12219">MTTSPKHSLASTHSPPYGSKVVSVRCMVLFIWVCLGIRLQRILYVLRTISGRHGNKSRPRLDPAAPAPNLTEKSRFNWVRVWGKSEFLVRGQGQGMLIATPAPHPLFEI</sequence>
<reference evidence="3" key="5">
    <citation type="journal article" date="2018" name="Nat. Plants">
        <title>Whole-genome landscape of Medicago truncatula symbiotic genes.</title>
        <authorList>
            <person name="Pecrix Y."/>
            <person name="Gamas P."/>
            <person name="Carrere S."/>
        </authorList>
    </citation>
    <scope>NUCLEOTIDE SEQUENCE</scope>
    <source>
        <tissue evidence="3">Leaves</tissue>
    </source>
</reference>
<protein>
    <submittedName>
        <fullName evidence="2">Transmembrane protein, putative</fullName>
    </submittedName>
</protein>
<accession>A0A072U031</accession>
<evidence type="ECO:0000256" key="1">
    <source>
        <dbReference type="SAM" id="Phobius"/>
    </source>
</evidence>
<evidence type="ECO:0000313" key="3">
    <source>
        <dbReference type="EMBL" id="RHN46395.1"/>
    </source>
</evidence>
<reference evidence="6" key="4">
    <citation type="journal article" date="2018" name="Nat. Plants">
        <title>Whole-genome landscape of Medicago truncatula symbiotic genes.</title>
        <authorList>
            <person name="Pecrix Y."/>
            <person name="Staton S.E."/>
            <person name="Sallet E."/>
            <person name="Lelandais-Briere C."/>
            <person name="Moreau S."/>
            <person name="Carrere S."/>
            <person name="Blein T."/>
            <person name="Jardinaud M.F."/>
            <person name="Latrasse D."/>
            <person name="Zouine M."/>
            <person name="Zahm M."/>
            <person name="Kreplak J."/>
            <person name="Mayjonade B."/>
            <person name="Satge C."/>
            <person name="Perez M."/>
            <person name="Cauet S."/>
            <person name="Marande W."/>
            <person name="Chantry-Darmon C."/>
            <person name="Lopez-Roques C."/>
            <person name="Bouchez O."/>
            <person name="Berard A."/>
            <person name="Debelle F."/>
            <person name="Munos S."/>
            <person name="Bendahmane A."/>
            <person name="Berges H."/>
            <person name="Niebel A."/>
            <person name="Buitink J."/>
            <person name="Frugier F."/>
            <person name="Benhamed M."/>
            <person name="Crespi M."/>
            <person name="Gouzy J."/>
            <person name="Gamas P."/>
        </authorList>
    </citation>
    <scope>NUCLEOTIDE SEQUENCE [LARGE SCALE GENOMIC DNA]</scope>
    <source>
        <strain evidence="6">cv. Jemalong A17</strain>
    </source>
</reference>
<organism evidence="2 5">
    <name type="scientific">Medicago truncatula</name>
    <name type="common">Barrel medic</name>
    <name type="synonym">Medicago tribuloides</name>
    <dbReference type="NCBI Taxonomy" id="3880"/>
    <lineage>
        <taxon>Eukaryota</taxon>
        <taxon>Viridiplantae</taxon>
        <taxon>Streptophyta</taxon>
        <taxon>Embryophyta</taxon>
        <taxon>Tracheophyta</taxon>
        <taxon>Spermatophyta</taxon>
        <taxon>Magnoliopsida</taxon>
        <taxon>eudicotyledons</taxon>
        <taxon>Gunneridae</taxon>
        <taxon>Pentapetalae</taxon>
        <taxon>rosids</taxon>
        <taxon>fabids</taxon>
        <taxon>Fabales</taxon>
        <taxon>Fabaceae</taxon>
        <taxon>Papilionoideae</taxon>
        <taxon>50 kb inversion clade</taxon>
        <taxon>NPAAA clade</taxon>
        <taxon>Hologalegina</taxon>
        <taxon>IRL clade</taxon>
        <taxon>Trifolieae</taxon>
        <taxon>Medicago</taxon>
    </lineage>
</organism>
<keyword evidence="1" id="KW-0472">Membrane</keyword>
<dbReference type="AlphaFoldDB" id="A0A072U031"/>
<dbReference type="EMBL" id="PSQE01000007">
    <property type="protein sequence ID" value="RHN46395.1"/>
    <property type="molecule type" value="Genomic_DNA"/>
</dbReference>
<proteinExistence type="predicted"/>
<reference evidence="2 5" key="2">
    <citation type="journal article" date="2014" name="BMC Genomics">
        <title>An improved genome release (version Mt4.0) for the model legume Medicago truncatula.</title>
        <authorList>
            <person name="Tang H."/>
            <person name="Krishnakumar V."/>
            <person name="Bidwell S."/>
            <person name="Rosen B."/>
            <person name="Chan A."/>
            <person name="Zhou S."/>
            <person name="Gentzbittel L."/>
            <person name="Childs K.L."/>
            <person name="Yandell M."/>
            <person name="Gundlach H."/>
            <person name="Mayer K.F."/>
            <person name="Schwartz D.C."/>
            <person name="Town C.D."/>
        </authorList>
    </citation>
    <scope>GENOME REANNOTATION</scope>
    <source>
        <strain evidence="2">A17</strain>
        <strain evidence="4 5">cv. Jemalong A17</strain>
    </source>
</reference>
<dbReference type="EMBL" id="CM001223">
    <property type="protein sequence ID" value="KEH23144.1"/>
    <property type="molecule type" value="Genomic_DNA"/>
</dbReference>
<dbReference type="HOGENOM" id="CLU_2187882_0_0_1"/>
<keyword evidence="1" id="KW-1133">Transmembrane helix</keyword>
<reference evidence="4" key="3">
    <citation type="submission" date="2015-04" db="UniProtKB">
        <authorList>
            <consortium name="EnsemblPlants"/>
        </authorList>
    </citation>
    <scope>IDENTIFICATION</scope>
    <source>
        <strain evidence="4">cv. Jemalong A17</strain>
    </source>
</reference>